<name>A0A1Z9YYC8_9GAMM</name>
<dbReference type="Proteomes" id="UP000196536">
    <property type="component" value="Unassembled WGS sequence"/>
</dbReference>
<evidence type="ECO:0000313" key="4">
    <source>
        <dbReference type="Proteomes" id="UP000196536"/>
    </source>
</evidence>
<dbReference type="InterPro" id="IPR057704">
    <property type="entry name" value="DUF7944"/>
</dbReference>
<dbReference type="EMBL" id="NEXX01000003">
    <property type="protein sequence ID" value="OUY07187.1"/>
    <property type="molecule type" value="Genomic_DNA"/>
</dbReference>
<feature type="domain" description="DUF7944" evidence="2">
    <location>
        <begin position="47"/>
        <end position="128"/>
    </location>
</feature>
<dbReference type="AlphaFoldDB" id="A0A1Z9YYC8"/>
<dbReference type="NCBIfam" id="NF047330">
    <property type="entry name" value="MCR_0457_fam"/>
    <property type="match status" value="1"/>
</dbReference>
<sequence>MNQLIKTACISTVLLGLSVFANAAQDAHSNHNNDDVVDVSSDIGSLKEDLAYAQVFSEICPKLIGNNKNFDQAYKRYIDVKLKDVSNPQLAVQFLNEEDTDYKNLLQQFRQNVSTASSEENRAVCLDMIEWGKKK</sequence>
<evidence type="ECO:0000313" key="3">
    <source>
        <dbReference type="EMBL" id="OUY07187.1"/>
    </source>
</evidence>
<feature type="signal peptide" evidence="1">
    <location>
        <begin position="1"/>
        <end position="23"/>
    </location>
</feature>
<accession>A0A1Z9YYC8</accession>
<keyword evidence="4" id="KW-1185">Reference proteome</keyword>
<keyword evidence="1" id="KW-0732">Signal</keyword>
<organism evidence="3 4">
    <name type="scientific">Acinetobacter populi</name>
    <dbReference type="NCBI Taxonomy" id="1582270"/>
    <lineage>
        <taxon>Bacteria</taxon>
        <taxon>Pseudomonadati</taxon>
        <taxon>Pseudomonadota</taxon>
        <taxon>Gammaproteobacteria</taxon>
        <taxon>Moraxellales</taxon>
        <taxon>Moraxellaceae</taxon>
        <taxon>Acinetobacter</taxon>
    </lineage>
</organism>
<dbReference type="RefSeq" id="WP_087620785.1">
    <property type="nucleotide sequence ID" value="NZ_NEXX01000003.1"/>
</dbReference>
<dbReference type="OrthoDB" id="6717434at2"/>
<reference evidence="3 4" key="1">
    <citation type="submission" date="2017-05" db="EMBL/GenBank/DDBJ databases">
        <title>Acinetobacter populi ANC 5415 (= PBJ7), whole genome shotgun sequencing project.</title>
        <authorList>
            <person name="Nemec A."/>
            <person name="Radolfova-Krizova L."/>
        </authorList>
    </citation>
    <scope>NUCLEOTIDE SEQUENCE [LARGE SCALE GENOMIC DNA]</scope>
    <source>
        <strain evidence="3 4">PBJ7</strain>
    </source>
</reference>
<gene>
    <name evidence="3" type="ORF">CAP51_10920</name>
</gene>
<proteinExistence type="predicted"/>
<dbReference type="Pfam" id="PF25642">
    <property type="entry name" value="DUF7944"/>
    <property type="match status" value="1"/>
</dbReference>
<evidence type="ECO:0000256" key="1">
    <source>
        <dbReference type="SAM" id="SignalP"/>
    </source>
</evidence>
<protein>
    <recommendedName>
        <fullName evidence="2">DUF7944 domain-containing protein</fullName>
    </recommendedName>
</protein>
<comment type="caution">
    <text evidence="3">The sequence shown here is derived from an EMBL/GenBank/DDBJ whole genome shotgun (WGS) entry which is preliminary data.</text>
</comment>
<feature type="chain" id="PRO_5013256161" description="DUF7944 domain-containing protein" evidence="1">
    <location>
        <begin position="24"/>
        <end position="135"/>
    </location>
</feature>
<evidence type="ECO:0000259" key="2">
    <source>
        <dbReference type="Pfam" id="PF25642"/>
    </source>
</evidence>